<name>A0ABS5HQU5_9RHOB</name>
<dbReference type="Gene3D" id="3.30.360.10">
    <property type="entry name" value="Dihydrodipicolinate Reductase, domain 2"/>
    <property type="match status" value="1"/>
</dbReference>
<protein>
    <submittedName>
        <fullName evidence="4">Gfo/Idh/MocA family oxidoreductase</fullName>
    </submittedName>
</protein>
<dbReference type="RefSeq" id="WP_212700854.1">
    <property type="nucleotide sequence ID" value="NZ_JADMKU010000006.1"/>
</dbReference>
<dbReference type="SUPFAM" id="SSF51735">
    <property type="entry name" value="NAD(P)-binding Rossmann-fold domains"/>
    <property type="match status" value="1"/>
</dbReference>
<dbReference type="Proteomes" id="UP001195941">
    <property type="component" value="Unassembled WGS sequence"/>
</dbReference>
<evidence type="ECO:0000259" key="2">
    <source>
        <dbReference type="Pfam" id="PF01408"/>
    </source>
</evidence>
<evidence type="ECO:0000313" key="4">
    <source>
        <dbReference type="EMBL" id="MBR9651340.1"/>
    </source>
</evidence>
<dbReference type="PANTHER" id="PTHR43818">
    <property type="entry name" value="BCDNA.GH03377"/>
    <property type="match status" value="1"/>
</dbReference>
<dbReference type="InterPro" id="IPR055170">
    <property type="entry name" value="GFO_IDH_MocA-like_dom"/>
</dbReference>
<dbReference type="PANTHER" id="PTHR43818:SF11">
    <property type="entry name" value="BCDNA.GH03377"/>
    <property type="match status" value="1"/>
</dbReference>
<accession>A0ABS5HQU5</accession>
<feature type="domain" description="GFO/IDH/MocA-like oxidoreductase" evidence="3">
    <location>
        <begin position="145"/>
        <end position="278"/>
    </location>
</feature>
<reference evidence="4 5" key="1">
    <citation type="journal article" date="2021" name="Arch. Microbiol.">
        <title>Thalassobius aquimarinus sp. nov., isolated from the Sea of Japan seashore.</title>
        <authorList>
            <person name="Kurilenko V.V."/>
            <person name="Romanenko L.A."/>
            <person name="Chernysheva N.Y."/>
            <person name="Velansky P.V."/>
            <person name="Tekutyeva L.A."/>
            <person name="Isaeva M.P."/>
            <person name="Mikhailov V.V."/>
        </authorList>
    </citation>
    <scope>NUCLEOTIDE SEQUENCE [LARGE SCALE GENOMIC DNA]</scope>
    <source>
        <strain evidence="4 5">KMM 8518</strain>
    </source>
</reference>
<dbReference type="Pfam" id="PF22725">
    <property type="entry name" value="GFO_IDH_MocA_C3"/>
    <property type="match status" value="1"/>
</dbReference>
<proteinExistence type="predicted"/>
<sequence>MSSTTEKSLLGIGLIGSGFMGRCHANAFGAVSGLFDLPAQPVKAMLADATDEIAQAGASALGFARATSDWQEMIADDAVDIVAITAPNILHEPMALAAIAAGKTVYCEKPLSTTAASALKMTEAAEVSGVVTSVGFNFLRNPMVALAREIIASGEIGEVTGFRGRHAENYMANPDAPHSFRTDPQGGGALADIGSHIISMARHLLGPIAEVSADCQTIYPTRPVAAGATERSPVVVDDMTHALVRFDSGVAGSIEANWAATGRTMDLSFEVTGSKGAISFSQENMNELLVYSGSGAGAGYKRIEAGPSHPPYDRFCPAPGHHLGFNDLKIIEVAELIDAHMSRGKCTPDFREAWAVQQTVEAMQTSSQEHCWITVGGAT</sequence>
<feature type="domain" description="Gfo/Idh/MocA-like oxidoreductase N-terminal" evidence="2">
    <location>
        <begin position="11"/>
        <end position="136"/>
    </location>
</feature>
<dbReference type="EMBL" id="JADMKU010000006">
    <property type="protein sequence ID" value="MBR9651340.1"/>
    <property type="molecule type" value="Genomic_DNA"/>
</dbReference>
<dbReference type="Gene3D" id="3.40.50.720">
    <property type="entry name" value="NAD(P)-binding Rossmann-like Domain"/>
    <property type="match status" value="1"/>
</dbReference>
<organism evidence="4 5">
    <name type="scientific">Thalassovita aquimarina</name>
    <dbReference type="NCBI Taxonomy" id="2785917"/>
    <lineage>
        <taxon>Bacteria</taxon>
        <taxon>Pseudomonadati</taxon>
        <taxon>Pseudomonadota</taxon>
        <taxon>Alphaproteobacteria</taxon>
        <taxon>Rhodobacterales</taxon>
        <taxon>Roseobacteraceae</taxon>
        <taxon>Thalassovita</taxon>
    </lineage>
</organism>
<comment type="caution">
    <text evidence="4">The sequence shown here is derived from an EMBL/GenBank/DDBJ whole genome shotgun (WGS) entry which is preliminary data.</text>
</comment>
<dbReference type="InterPro" id="IPR050463">
    <property type="entry name" value="Gfo/Idh/MocA_oxidrdct_glycsds"/>
</dbReference>
<evidence type="ECO:0000259" key="3">
    <source>
        <dbReference type="Pfam" id="PF22725"/>
    </source>
</evidence>
<dbReference type="InterPro" id="IPR036291">
    <property type="entry name" value="NAD(P)-bd_dom_sf"/>
</dbReference>
<dbReference type="Pfam" id="PF01408">
    <property type="entry name" value="GFO_IDH_MocA"/>
    <property type="match status" value="1"/>
</dbReference>
<gene>
    <name evidence="4" type="ORF">IT775_09415</name>
</gene>
<evidence type="ECO:0000313" key="5">
    <source>
        <dbReference type="Proteomes" id="UP001195941"/>
    </source>
</evidence>
<dbReference type="InterPro" id="IPR000683">
    <property type="entry name" value="Gfo/Idh/MocA-like_OxRdtase_N"/>
</dbReference>
<keyword evidence="5" id="KW-1185">Reference proteome</keyword>
<dbReference type="SUPFAM" id="SSF55347">
    <property type="entry name" value="Glyceraldehyde-3-phosphate dehydrogenase-like, C-terminal domain"/>
    <property type="match status" value="1"/>
</dbReference>
<evidence type="ECO:0000256" key="1">
    <source>
        <dbReference type="ARBA" id="ARBA00023002"/>
    </source>
</evidence>
<keyword evidence="1" id="KW-0560">Oxidoreductase</keyword>